<dbReference type="KEGG" id="nhy:JQS43_22380"/>
<organism evidence="9 10">
    <name type="scientific">Natronosporangium hydrolyticum</name>
    <dbReference type="NCBI Taxonomy" id="2811111"/>
    <lineage>
        <taxon>Bacteria</taxon>
        <taxon>Bacillati</taxon>
        <taxon>Actinomycetota</taxon>
        <taxon>Actinomycetes</taxon>
        <taxon>Micromonosporales</taxon>
        <taxon>Micromonosporaceae</taxon>
        <taxon>Natronosporangium</taxon>
    </lineage>
</organism>
<dbReference type="InterPro" id="IPR051393">
    <property type="entry name" value="ABC_transporter_permease"/>
</dbReference>
<name>A0A895YRS7_9ACTN</name>
<evidence type="ECO:0000259" key="8">
    <source>
        <dbReference type="PROSITE" id="PS50928"/>
    </source>
</evidence>
<evidence type="ECO:0000256" key="2">
    <source>
        <dbReference type="ARBA" id="ARBA00022448"/>
    </source>
</evidence>
<dbReference type="PROSITE" id="PS50928">
    <property type="entry name" value="ABC_TM1"/>
    <property type="match status" value="1"/>
</dbReference>
<keyword evidence="3" id="KW-1003">Cell membrane</keyword>
<evidence type="ECO:0000256" key="7">
    <source>
        <dbReference type="RuleBase" id="RU363032"/>
    </source>
</evidence>
<dbReference type="SUPFAM" id="SSF161098">
    <property type="entry name" value="MetI-like"/>
    <property type="match status" value="1"/>
</dbReference>
<evidence type="ECO:0000256" key="1">
    <source>
        <dbReference type="ARBA" id="ARBA00004651"/>
    </source>
</evidence>
<keyword evidence="2 7" id="KW-0813">Transport</keyword>
<gene>
    <name evidence="9" type="ORF">JQS43_22380</name>
</gene>
<feature type="transmembrane region" description="Helical" evidence="7">
    <location>
        <begin position="256"/>
        <end position="278"/>
    </location>
</feature>
<comment type="similarity">
    <text evidence="7">Belongs to the binding-protein-dependent transport system permease family.</text>
</comment>
<evidence type="ECO:0000313" key="9">
    <source>
        <dbReference type="EMBL" id="QSB17506.1"/>
    </source>
</evidence>
<evidence type="ECO:0000256" key="4">
    <source>
        <dbReference type="ARBA" id="ARBA00022692"/>
    </source>
</evidence>
<dbReference type="InterPro" id="IPR000515">
    <property type="entry name" value="MetI-like"/>
</dbReference>
<feature type="transmembrane region" description="Helical" evidence="7">
    <location>
        <begin position="198"/>
        <end position="218"/>
    </location>
</feature>
<dbReference type="PANTHER" id="PTHR30193:SF41">
    <property type="entry name" value="DIACETYLCHITOBIOSE UPTAKE SYSTEM PERMEASE PROTEIN NGCF"/>
    <property type="match status" value="1"/>
</dbReference>
<proteinExistence type="inferred from homology"/>
<keyword evidence="10" id="KW-1185">Reference proteome</keyword>
<dbReference type="CDD" id="cd06261">
    <property type="entry name" value="TM_PBP2"/>
    <property type="match status" value="1"/>
</dbReference>
<evidence type="ECO:0000256" key="5">
    <source>
        <dbReference type="ARBA" id="ARBA00022989"/>
    </source>
</evidence>
<keyword evidence="5 7" id="KW-1133">Transmembrane helix</keyword>
<feature type="domain" description="ABC transmembrane type-1" evidence="8">
    <location>
        <begin position="60"/>
        <end position="277"/>
    </location>
</feature>
<evidence type="ECO:0000256" key="3">
    <source>
        <dbReference type="ARBA" id="ARBA00022475"/>
    </source>
</evidence>
<dbReference type="EMBL" id="CP070499">
    <property type="protein sequence ID" value="QSB17506.1"/>
    <property type="molecule type" value="Genomic_DNA"/>
</dbReference>
<dbReference type="GO" id="GO:0005886">
    <property type="term" value="C:plasma membrane"/>
    <property type="evidence" value="ECO:0007669"/>
    <property type="project" value="UniProtKB-SubCell"/>
</dbReference>
<dbReference type="Pfam" id="PF00528">
    <property type="entry name" value="BPD_transp_1"/>
    <property type="match status" value="1"/>
</dbReference>
<evidence type="ECO:0000313" key="10">
    <source>
        <dbReference type="Proteomes" id="UP000662857"/>
    </source>
</evidence>
<reference evidence="9" key="1">
    <citation type="submission" date="2021-02" db="EMBL/GenBank/DDBJ databases">
        <title>Natrosporangium hydrolyticum gen. nov., sp. nov, a haloalkaliphilic actinobacterium from a soda solonchak soil.</title>
        <authorList>
            <person name="Sorokin D.Y."/>
            <person name="Khijniak T.V."/>
            <person name="Zakharycheva A.P."/>
            <person name="Boueva O.V."/>
            <person name="Ariskina E.V."/>
            <person name="Hahnke R.L."/>
            <person name="Bunk B."/>
            <person name="Sproer C."/>
            <person name="Schumann P."/>
            <person name="Evtushenko L.I."/>
            <person name="Kublanov I.V."/>
        </authorList>
    </citation>
    <scope>NUCLEOTIDE SEQUENCE</scope>
    <source>
        <strain evidence="9">DSM 106523</strain>
    </source>
</reference>
<dbReference type="Gene3D" id="1.10.3720.10">
    <property type="entry name" value="MetI-like"/>
    <property type="match status" value="1"/>
</dbReference>
<feature type="transmembrane region" description="Helical" evidence="7">
    <location>
        <begin position="97"/>
        <end position="116"/>
    </location>
</feature>
<feature type="transmembrane region" description="Helical" evidence="7">
    <location>
        <begin position="65"/>
        <end position="85"/>
    </location>
</feature>
<comment type="subcellular location">
    <subcellularLocation>
        <location evidence="1 7">Cell membrane</location>
        <topology evidence="1 7">Multi-pass membrane protein</topology>
    </subcellularLocation>
</comment>
<dbReference type="PANTHER" id="PTHR30193">
    <property type="entry name" value="ABC TRANSPORTER PERMEASE PROTEIN"/>
    <property type="match status" value="1"/>
</dbReference>
<accession>A0A895YRS7</accession>
<evidence type="ECO:0000256" key="6">
    <source>
        <dbReference type="ARBA" id="ARBA00023136"/>
    </source>
</evidence>
<dbReference type="InterPro" id="IPR035906">
    <property type="entry name" value="MetI-like_sf"/>
</dbReference>
<dbReference type="GO" id="GO:0055085">
    <property type="term" value="P:transmembrane transport"/>
    <property type="evidence" value="ECO:0007669"/>
    <property type="project" value="InterPro"/>
</dbReference>
<protein>
    <submittedName>
        <fullName evidence="9">Sugar ABC transporter permease</fullName>
    </submittedName>
</protein>
<keyword evidence="6 7" id="KW-0472">Membrane</keyword>
<dbReference type="Proteomes" id="UP000662857">
    <property type="component" value="Chromosome"/>
</dbReference>
<keyword evidence="4 7" id="KW-0812">Transmembrane</keyword>
<dbReference type="AlphaFoldDB" id="A0A895YRS7"/>
<sequence length="289" mass="31536">MASLFLLPAGFGFAIFYLWPSLRALYMSFTDYSLLRGEGELVGLQNYEDMIADPLFWQSMRVTGLYVLINIVVQTILALLIAVMMDRLTRSVIIRGILVLPWLIPQVVVGLLWLWMLDPRLGVVNHLLNVVGIGSQGFLGSPDQVVPSLAGINTWRFVGYTALLLFAGLQMIPKHLYESAALDGAGEIRMFFRVTLPLLRPVLALVLVLSVVGSFQVFDLVQVATGGIGGQPGGPADSSLVIYVYIFRQAFNFNNAGYAAAMSAVLAVLLALVTVLIMRGLRGSRSDLA</sequence>